<dbReference type="PANTHER" id="PTHR21576:SF26">
    <property type="entry name" value="OS03G0682100 PROTEIN"/>
    <property type="match status" value="1"/>
</dbReference>
<evidence type="ECO:0000256" key="6">
    <source>
        <dbReference type="SAM" id="Phobius"/>
    </source>
</evidence>
<name>A0A5J9TP63_9POAL</name>
<keyword evidence="10" id="KW-1185">Reference proteome</keyword>
<evidence type="ECO:0000256" key="2">
    <source>
        <dbReference type="ARBA" id="ARBA00022692"/>
    </source>
</evidence>
<keyword evidence="4 6" id="KW-0472">Membrane</keyword>
<accession>A0A5J9TP63</accession>
<feature type="transmembrane region" description="Helical" evidence="6">
    <location>
        <begin position="406"/>
        <end position="424"/>
    </location>
</feature>
<comment type="caution">
    <text evidence="9">The sequence shown here is derived from an EMBL/GenBank/DDBJ whole genome shotgun (WGS) entry which is preliminary data.</text>
</comment>
<feature type="transmembrane region" description="Helical" evidence="6">
    <location>
        <begin position="430"/>
        <end position="452"/>
    </location>
</feature>
<feature type="domain" description="Nodulin-like" evidence="7">
    <location>
        <begin position="15"/>
        <end position="271"/>
    </location>
</feature>
<evidence type="ECO:0000256" key="1">
    <source>
        <dbReference type="ARBA" id="ARBA00004141"/>
    </source>
</evidence>
<organism evidence="9 10">
    <name type="scientific">Eragrostis curvula</name>
    <name type="common">weeping love grass</name>
    <dbReference type="NCBI Taxonomy" id="38414"/>
    <lineage>
        <taxon>Eukaryota</taxon>
        <taxon>Viridiplantae</taxon>
        <taxon>Streptophyta</taxon>
        <taxon>Embryophyta</taxon>
        <taxon>Tracheophyta</taxon>
        <taxon>Spermatophyta</taxon>
        <taxon>Magnoliopsida</taxon>
        <taxon>Liliopsida</taxon>
        <taxon>Poales</taxon>
        <taxon>Poaceae</taxon>
        <taxon>PACMAD clade</taxon>
        <taxon>Chloridoideae</taxon>
        <taxon>Eragrostideae</taxon>
        <taxon>Eragrostidinae</taxon>
        <taxon>Eragrostis</taxon>
    </lineage>
</organism>
<evidence type="ECO:0000256" key="4">
    <source>
        <dbReference type="ARBA" id="ARBA00023136"/>
    </source>
</evidence>
<dbReference type="InterPro" id="IPR036259">
    <property type="entry name" value="MFS_trans_sf"/>
</dbReference>
<dbReference type="GO" id="GO:0016020">
    <property type="term" value="C:membrane"/>
    <property type="evidence" value="ECO:0007669"/>
    <property type="project" value="UniProtKB-SubCell"/>
</dbReference>
<feature type="transmembrane region" description="Helical" evidence="6">
    <location>
        <begin position="513"/>
        <end position="532"/>
    </location>
</feature>
<feature type="transmembrane region" description="Helical" evidence="6">
    <location>
        <begin position="464"/>
        <end position="484"/>
    </location>
</feature>
<evidence type="ECO:0000256" key="5">
    <source>
        <dbReference type="SAM" id="MobiDB-lite"/>
    </source>
</evidence>
<feature type="non-terminal residue" evidence="9">
    <location>
        <position position="1"/>
    </location>
</feature>
<reference evidence="9 10" key="1">
    <citation type="journal article" date="2019" name="Sci. Rep.">
        <title>A high-quality genome of Eragrostis curvula grass provides insights into Poaceae evolution and supports new strategies to enhance forage quality.</title>
        <authorList>
            <person name="Carballo J."/>
            <person name="Santos B.A.C.M."/>
            <person name="Zappacosta D."/>
            <person name="Garbus I."/>
            <person name="Selva J.P."/>
            <person name="Gallo C.A."/>
            <person name="Diaz A."/>
            <person name="Albertini E."/>
            <person name="Caccamo M."/>
            <person name="Echenique V."/>
        </authorList>
    </citation>
    <scope>NUCLEOTIDE SEQUENCE [LARGE SCALE GENOMIC DNA]</scope>
    <source>
        <strain evidence="10">cv. Victoria</strain>
        <tissue evidence="9">Leaf</tissue>
    </source>
</reference>
<sequence>MTNTMPFAARVLRGRWFMLFASVLIMAASGGANVFGVYSKAIRTSLGYDQKTLNTLSTFKNVGAALGILPGLLNEVAPPWVVLLSGAGMNLVGYLMTYLVVLRRIAPPPSVPVMCLYIAAGAASQSFATTSAVVGTVTNFPDADRGGVLGLLTGFGGLSGAIFTQLHRCFFAGNGNGNNGAALVLLIACVPSAVSLLAAPVVRRIPHKAARSPLRERRAVDRFLYVSIVLGVYLLAASVVELKVPRFPKPAYYATAIVLVLLLVFLPLAIVLHQEATSPPTAPISITTTTTSVASSDDEEPISAAGGSSTMSGGVFSLPARGEDHTVLQALFTLDMQLIFLTTICGISGLLTALDNIGQIGESLGHSPATISMLVSLANISNYAGRVVAGFGSEHIVKRYRIPRPLALTAVLLLTCAGHALVAAGSRDGLYAAALVAGFCLGAQWPVLFAVVSEVFGLRHFSTLYNLVPLATPLGSYVLNVQLAGRLYDGAARRQTGSAVGTCVGARCFRTSFMIIAGVTVVGVVSSLVLAWRTRKFYRGDIYRRFAGSSDGAAADTAAGNDDTAVESSSSSSSSFFSAVDGMV</sequence>
<dbReference type="AlphaFoldDB" id="A0A5J9TP63"/>
<dbReference type="EMBL" id="RWGY01000035">
    <property type="protein sequence ID" value="TVU13144.1"/>
    <property type="molecule type" value="Genomic_DNA"/>
</dbReference>
<dbReference type="Gramene" id="TVU13144">
    <property type="protein sequence ID" value="TVU13144"/>
    <property type="gene ID" value="EJB05_40676"/>
</dbReference>
<dbReference type="InterPro" id="IPR056555">
    <property type="entry name" value="NFD4_C"/>
</dbReference>
<protein>
    <submittedName>
        <fullName evidence="9">Uncharacterized protein</fullName>
    </submittedName>
</protein>
<feature type="compositionally biased region" description="Low complexity" evidence="5">
    <location>
        <begin position="283"/>
        <end position="295"/>
    </location>
</feature>
<dbReference type="SUPFAM" id="SSF103473">
    <property type="entry name" value="MFS general substrate transporter"/>
    <property type="match status" value="1"/>
</dbReference>
<feature type="transmembrane region" description="Helical" evidence="6">
    <location>
        <begin position="180"/>
        <end position="202"/>
    </location>
</feature>
<dbReference type="Gene3D" id="1.20.1250.20">
    <property type="entry name" value="MFS general substrate transporter like domains"/>
    <property type="match status" value="2"/>
</dbReference>
<feature type="transmembrane region" description="Helical" evidence="6">
    <location>
        <begin position="252"/>
        <end position="272"/>
    </location>
</feature>
<keyword evidence="3 6" id="KW-1133">Transmembrane helix</keyword>
<dbReference type="Pfam" id="PF06813">
    <property type="entry name" value="Nodulin-like"/>
    <property type="match status" value="1"/>
</dbReference>
<comment type="subcellular location">
    <subcellularLocation>
        <location evidence="1">Membrane</location>
        <topology evidence="1">Multi-pass membrane protein</topology>
    </subcellularLocation>
</comment>
<feature type="transmembrane region" description="Helical" evidence="6">
    <location>
        <begin position="114"/>
        <end position="134"/>
    </location>
</feature>
<evidence type="ECO:0000313" key="10">
    <source>
        <dbReference type="Proteomes" id="UP000324897"/>
    </source>
</evidence>
<dbReference type="Proteomes" id="UP000324897">
    <property type="component" value="Unassembled WGS sequence"/>
</dbReference>
<keyword evidence="2 6" id="KW-0812">Transmembrane</keyword>
<evidence type="ECO:0000256" key="3">
    <source>
        <dbReference type="ARBA" id="ARBA00022989"/>
    </source>
</evidence>
<evidence type="ECO:0000259" key="7">
    <source>
        <dbReference type="Pfam" id="PF06813"/>
    </source>
</evidence>
<dbReference type="InterPro" id="IPR010658">
    <property type="entry name" value="Nodulin-like"/>
</dbReference>
<dbReference type="Pfam" id="PF23262">
    <property type="entry name" value="NFD4_C"/>
    <property type="match status" value="1"/>
</dbReference>
<dbReference type="PANTHER" id="PTHR21576">
    <property type="entry name" value="UNCHARACTERIZED NODULIN-LIKE PROTEIN"/>
    <property type="match status" value="1"/>
</dbReference>
<evidence type="ECO:0000259" key="8">
    <source>
        <dbReference type="Pfam" id="PF23262"/>
    </source>
</evidence>
<feature type="region of interest" description="Disordered" evidence="5">
    <location>
        <begin position="283"/>
        <end position="308"/>
    </location>
</feature>
<dbReference type="OrthoDB" id="410267at2759"/>
<feature type="domain" description="NFD4 C-terminal" evidence="8">
    <location>
        <begin position="333"/>
        <end position="538"/>
    </location>
</feature>
<feature type="transmembrane region" description="Helical" evidence="6">
    <location>
        <begin position="16"/>
        <end position="38"/>
    </location>
</feature>
<feature type="transmembrane region" description="Helical" evidence="6">
    <location>
        <begin position="80"/>
        <end position="102"/>
    </location>
</feature>
<feature type="transmembrane region" description="Helical" evidence="6">
    <location>
        <begin position="223"/>
        <end position="240"/>
    </location>
</feature>
<proteinExistence type="predicted"/>
<evidence type="ECO:0000313" key="9">
    <source>
        <dbReference type="EMBL" id="TVU13144.1"/>
    </source>
</evidence>
<gene>
    <name evidence="9" type="ORF">EJB05_40676</name>
</gene>